<keyword evidence="1" id="KW-0472">Membrane</keyword>
<accession>A0A7S3K6V4</accession>
<reference evidence="2" key="1">
    <citation type="submission" date="2021-01" db="EMBL/GenBank/DDBJ databases">
        <authorList>
            <person name="Corre E."/>
            <person name="Pelletier E."/>
            <person name="Niang G."/>
            <person name="Scheremetjew M."/>
            <person name="Finn R."/>
            <person name="Kale V."/>
            <person name="Holt S."/>
            <person name="Cochrane G."/>
            <person name="Meng A."/>
            <person name="Brown T."/>
            <person name="Cohen L."/>
        </authorList>
    </citation>
    <scope>NUCLEOTIDE SEQUENCE</scope>
    <source>
        <strain evidence="2">CT5</strain>
    </source>
</reference>
<protein>
    <submittedName>
        <fullName evidence="2">Uncharacterized protein</fullName>
    </submittedName>
</protein>
<dbReference type="AlphaFoldDB" id="A0A7S3K6V4"/>
<evidence type="ECO:0000313" key="2">
    <source>
        <dbReference type="EMBL" id="CAE0376539.1"/>
    </source>
</evidence>
<name>A0A7S3K6V4_EUPCR</name>
<keyword evidence="1" id="KW-1133">Transmembrane helix</keyword>
<dbReference type="EMBL" id="HBIK01003017">
    <property type="protein sequence ID" value="CAE0376539.1"/>
    <property type="molecule type" value="Transcribed_RNA"/>
</dbReference>
<gene>
    <name evidence="2" type="ORF">ECRA1380_LOCUS1494</name>
</gene>
<sequence>MFDFNNPMKFIFNNSYGFLFGDPQSARAKIPDSMNYYMFTTLFRDYIQWHEQNHHFHENYDNEKRYLNVLGYFRYFWMSAGILFAGMILNPNYTKPKSFYFRKFNVVFCAWIGYCFGNKNYLNYEHSLYLRMNDYFPMEVKRALRTEDYRYLALFDYKNPGRQLFDTQTGKSLS</sequence>
<keyword evidence="1" id="KW-0812">Transmembrane</keyword>
<proteinExistence type="predicted"/>
<feature type="transmembrane region" description="Helical" evidence="1">
    <location>
        <begin position="75"/>
        <end position="93"/>
    </location>
</feature>
<evidence type="ECO:0000256" key="1">
    <source>
        <dbReference type="SAM" id="Phobius"/>
    </source>
</evidence>
<organism evidence="2">
    <name type="scientific">Euplotes crassus</name>
    <dbReference type="NCBI Taxonomy" id="5936"/>
    <lineage>
        <taxon>Eukaryota</taxon>
        <taxon>Sar</taxon>
        <taxon>Alveolata</taxon>
        <taxon>Ciliophora</taxon>
        <taxon>Intramacronucleata</taxon>
        <taxon>Spirotrichea</taxon>
        <taxon>Hypotrichia</taxon>
        <taxon>Euplotida</taxon>
        <taxon>Euplotidae</taxon>
        <taxon>Moneuplotes</taxon>
    </lineage>
</organism>